<feature type="region of interest" description="Disordered" evidence="1">
    <location>
        <begin position="144"/>
        <end position="171"/>
    </location>
</feature>
<protein>
    <recommendedName>
        <fullName evidence="4">Periplasmic heavy metal sensor</fullName>
    </recommendedName>
</protein>
<accession>A0ABX1RV88</accession>
<gene>
    <name evidence="2" type="ORF">HHX25_04225</name>
</gene>
<evidence type="ECO:0000313" key="2">
    <source>
        <dbReference type="EMBL" id="NMH86698.1"/>
    </source>
</evidence>
<evidence type="ECO:0000256" key="1">
    <source>
        <dbReference type="SAM" id="MobiDB-lite"/>
    </source>
</evidence>
<proteinExistence type="predicted"/>
<evidence type="ECO:0000313" key="3">
    <source>
        <dbReference type="Proteomes" id="UP000746690"/>
    </source>
</evidence>
<keyword evidence="3" id="KW-1185">Reference proteome</keyword>
<dbReference type="Gene3D" id="1.20.120.1490">
    <property type="match status" value="1"/>
</dbReference>
<evidence type="ECO:0008006" key="4">
    <source>
        <dbReference type="Google" id="ProtNLM"/>
    </source>
</evidence>
<name>A0ABX1RV88_9FLAO</name>
<feature type="compositionally biased region" description="Basic and acidic residues" evidence="1">
    <location>
        <begin position="144"/>
        <end position="155"/>
    </location>
</feature>
<sequence>MKKNALLYVLLLFLIVVNGFFLFNYLGGSNKTENNNQPKGKGPVGFIVKELNFDEDQMFQLEDLNREHHHIMRGIGGEIKQLKEALFNQIFDKSSSENSIDSITSMIGEKIKERDIETFYHLKAIEALCNEQQKEKFKKIINEALHKEGRKEQRPPLRKGGPGFGPPPPMH</sequence>
<dbReference type="EMBL" id="JABBHF010000002">
    <property type="protein sequence ID" value="NMH86698.1"/>
    <property type="molecule type" value="Genomic_DNA"/>
</dbReference>
<organism evidence="2 3">
    <name type="scientific">Flavivirga algicola</name>
    <dbReference type="NCBI Taxonomy" id="2729136"/>
    <lineage>
        <taxon>Bacteria</taxon>
        <taxon>Pseudomonadati</taxon>
        <taxon>Bacteroidota</taxon>
        <taxon>Flavobacteriia</taxon>
        <taxon>Flavobacteriales</taxon>
        <taxon>Flavobacteriaceae</taxon>
        <taxon>Flavivirga</taxon>
    </lineage>
</organism>
<reference evidence="2 3" key="1">
    <citation type="submission" date="2020-04" db="EMBL/GenBank/DDBJ databases">
        <title>A Flavivirga sp. nov.</title>
        <authorList>
            <person name="Sun X."/>
        </authorList>
    </citation>
    <scope>NUCLEOTIDE SEQUENCE [LARGE SCALE GENOMIC DNA]</scope>
    <source>
        <strain evidence="2 3">Y03</strain>
    </source>
</reference>
<comment type="caution">
    <text evidence="2">The sequence shown here is derived from an EMBL/GenBank/DDBJ whole genome shotgun (WGS) entry which is preliminary data.</text>
</comment>
<dbReference type="RefSeq" id="WP_169670475.1">
    <property type="nucleotide sequence ID" value="NZ_JABBHF010000002.1"/>
</dbReference>
<dbReference type="Proteomes" id="UP000746690">
    <property type="component" value="Unassembled WGS sequence"/>
</dbReference>